<sequence>MVYIHIYPSDTVSARSSLKGRRSWTSLGNPNRPLISDKSSSVKTERGFDVRKNDSTLKRRGGLVNRAIGGIDKTSAPDVVAGQLLSNASLLVPVFVLLCSNSYSNLERRMVDASSSSLELLSLESVLVHSTSTSSIICFSYPWVYKPNPG</sequence>
<gene>
    <name evidence="2" type="ORF">TIFTF001_043283</name>
    <name evidence="3" type="ORF">TIFTF001_043285</name>
    <name evidence="4" type="ORF">TIFTF001_043291</name>
    <name evidence="5" type="ORF">TIFTF001_043293</name>
</gene>
<evidence type="ECO:0000313" key="5">
    <source>
        <dbReference type="EMBL" id="GMN21365.1"/>
    </source>
</evidence>
<dbReference type="AlphaFoldDB" id="A0AA87YYC1"/>
<keyword evidence="6" id="KW-1185">Reference proteome</keyword>
<evidence type="ECO:0000256" key="1">
    <source>
        <dbReference type="SAM" id="MobiDB-lite"/>
    </source>
</evidence>
<evidence type="ECO:0000313" key="3">
    <source>
        <dbReference type="EMBL" id="GMN21335.1"/>
    </source>
</evidence>
<name>A0AA87YYC1_FICCA</name>
<protein>
    <submittedName>
        <fullName evidence="3">Uncharacterized protein</fullName>
    </submittedName>
</protein>
<dbReference type="Proteomes" id="UP001187192">
    <property type="component" value="Unassembled WGS sequence"/>
</dbReference>
<evidence type="ECO:0000313" key="2">
    <source>
        <dbReference type="EMBL" id="GMN21316.1"/>
    </source>
</evidence>
<evidence type="ECO:0000313" key="4">
    <source>
        <dbReference type="EMBL" id="GMN21341.1"/>
    </source>
</evidence>
<comment type="caution">
    <text evidence="3">The sequence shown here is derived from an EMBL/GenBank/DDBJ whole genome shotgun (WGS) entry which is preliminary data.</text>
</comment>
<evidence type="ECO:0000313" key="6">
    <source>
        <dbReference type="Proteomes" id="UP001187192"/>
    </source>
</evidence>
<dbReference type="EMBL" id="BTGU01002733">
    <property type="protein sequence ID" value="GMN21365.1"/>
    <property type="molecule type" value="Genomic_DNA"/>
</dbReference>
<reference evidence="3" key="1">
    <citation type="submission" date="2023-07" db="EMBL/GenBank/DDBJ databases">
        <title>draft genome sequence of fig (Ficus carica).</title>
        <authorList>
            <person name="Takahashi T."/>
            <person name="Nishimura K."/>
        </authorList>
    </citation>
    <scope>NUCLEOTIDE SEQUENCE</scope>
</reference>
<dbReference type="EMBL" id="BTGU01002730">
    <property type="protein sequence ID" value="GMN21316.1"/>
    <property type="molecule type" value="Genomic_DNA"/>
</dbReference>
<dbReference type="EMBL" id="BTGU01002732">
    <property type="protein sequence ID" value="GMN21341.1"/>
    <property type="molecule type" value="Genomic_DNA"/>
</dbReference>
<accession>A0AA87YYC1</accession>
<feature type="region of interest" description="Disordered" evidence="1">
    <location>
        <begin position="20"/>
        <end position="39"/>
    </location>
</feature>
<proteinExistence type="predicted"/>
<organism evidence="3 6">
    <name type="scientific">Ficus carica</name>
    <name type="common">Common fig</name>
    <dbReference type="NCBI Taxonomy" id="3494"/>
    <lineage>
        <taxon>Eukaryota</taxon>
        <taxon>Viridiplantae</taxon>
        <taxon>Streptophyta</taxon>
        <taxon>Embryophyta</taxon>
        <taxon>Tracheophyta</taxon>
        <taxon>Spermatophyta</taxon>
        <taxon>Magnoliopsida</taxon>
        <taxon>eudicotyledons</taxon>
        <taxon>Gunneridae</taxon>
        <taxon>Pentapetalae</taxon>
        <taxon>rosids</taxon>
        <taxon>fabids</taxon>
        <taxon>Rosales</taxon>
        <taxon>Moraceae</taxon>
        <taxon>Ficeae</taxon>
        <taxon>Ficus</taxon>
    </lineage>
</organism>
<dbReference type="EMBL" id="BTGU01002731">
    <property type="protein sequence ID" value="GMN21335.1"/>
    <property type="molecule type" value="Genomic_DNA"/>
</dbReference>